<feature type="domain" description="Helix-turn-helix" evidence="1">
    <location>
        <begin position="77"/>
        <end position="126"/>
    </location>
</feature>
<dbReference type="OrthoDB" id="26212at2"/>
<comment type="caution">
    <text evidence="2">The sequence shown here is derived from an EMBL/GenBank/DDBJ whole genome shotgun (WGS) entry which is preliminary data.</text>
</comment>
<keyword evidence="3" id="KW-1185">Reference proteome</keyword>
<dbReference type="EMBL" id="NMWU01000041">
    <property type="protein sequence ID" value="PLS30175.1"/>
    <property type="molecule type" value="Genomic_DNA"/>
</dbReference>
<dbReference type="GO" id="GO:0003677">
    <property type="term" value="F:DNA binding"/>
    <property type="evidence" value="ECO:0007669"/>
    <property type="project" value="InterPro"/>
</dbReference>
<protein>
    <submittedName>
        <fullName evidence="2">Excisionase</fullName>
    </submittedName>
</protein>
<organism evidence="2 3">
    <name type="scientific">Bifidobacterium margollesii</name>
    <dbReference type="NCBI Taxonomy" id="2020964"/>
    <lineage>
        <taxon>Bacteria</taxon>
        <taxon>Bacillati</taxon>
        <taxon>Actinomycetota</taxon>
        <taxon>Actinomycetes</taxon>
        <taxon>Bifidobacteriales</taxon>
        <taxon>Bifidobacteriaceae</taxon>
        <taxon>Bifidobacterium</taxon>
    </lineage>
</organism>
<dbReference type="Proteomes" id="UP000235050">
    <property type="component" value="Unassembled WGS sequence"/>
</dbReference>
<dbReference type="SUPFAM" id="SSF46955">
    <property type="entry name" value="Putative DNA-binding domain"/>
    <property type="match status" value="1"/>
</dbReference>
<dbReference type="InterPro" id="IPR009061">
    <property type="entry name" value="DNA-bd_dom_put_sf"/>
</dbReference>
<evidence type="ECO:0000313" key="3">
    <source>
        <dbReference type="Proteomes" id="UP000235050"/>
    </source>
</evidence>
<dbReference type="NCBIfam" id="TIGR01764">
    <property type="entry name" value="excise"/>
    <property type="match status" value="1"/>
</dbReference>
<proteinExistence type="predicted"/>
<dbReference type="InterPro" id="IPR041657">
    <property type="entry name" value="HTH_17"/>
</dbReference>
<name>A0A2N5J7I9_9BIFI</name>
<sequence length="132" mass="14327">MDRSRRLSALELETLRLLGMEAVPRAKGPAGSVCLTTGDGRVIPLTDEQIARTVAALAEGDDAERGRTGEAEMPDLITTGQAARLLGVTAPTVRRLLESGAIPYVRYAERGRRMVSRRAVLDYRERSFGTDG</sequence>
<evidence type="ECO:0000259" key="1">
    <source>
        <dbReference type="Pfam" id="PF12728"/>
    </source>
</evidence>
<accession>A0A2N5J7I9</accession>
<evidence type="ECO:0000313" key="2">
    <source>
        <dbReference type="EMBL" id="PLS30175.1"/>
    </source>
</evidence>
<dbReference type="Pfam" id="PF12728">
    <property type="entry name" value="HTH_17"/>
    <property type="match status" value="1"/>
</dbReference>
<dbReference type="InterPro" id="IPR010093">
    <property type="entry name" value="SinI_DNA-bd"/>
</dbReference>
<gene>
    <name evidence="2" type="ORF">Uis1B_1997</name>
</gene>
<dbReference type="AlphaFoldDB" id="A0A2N5J7I9"/>
<reference evidence="2 3" key="1">
    <citation type="submission" date="2017-07" db="EMBL/GenBank/DDBJ databases">
        <title>Bifidobacterium novel species.</title>
        <authorList>
            <person name="Lugli G.A."/>
            <person name="Milani C."/>
            <person name="Duranti S."/>
            <person name="Mangifesta M."/>
        </authorList>
    </citation>
    <scope>NUCLEOTIDE SEQUENCE [LARGE SCALE GENOMIC DNA]</scope>
    <source>
        <strain evidence="3">Uis1B</strain>
    </source>
</reference>
<dbReference type="RefSeq" id="WP_101618041.1">
    <property type="nucleotide sequence ID" value="NZ_NMWU01000041.1"/>
</dbReference>